<gene>
    <name evidence="2" type="ORF">GCM10025865_20800</name>
</gene>
<feature type="domain" description="ACT" evidence="1">
    <location>
        <begin position="1"/>
        <end position="70"/>
    </location>
</feature>
<dbReference type="Pfam" id="PF01842">
    <property type="entry name" value="ACT"/>
    <property type="match status" value="1"/>
</dbReference>
<dbReference type="EMBL" id="AP027729">
    <property type="protein sequence ID" value="BDZ42781.1"/>
    <property type="molecule type" value="Genomic_DNA"/>
</dbReference>
<reference evidence="3" key="1">
    <citation type="journal article" date="2019" name="Int. J. Syst. Evol. Microbiol.">
        <title>The Global Catalogue of Microorganisms (GCM) 10K type strain sequencing project: providing services to taxonomists for standard genome sequencing and annotation.</title>
        <authorList>
            <consortium name="The Broad Institute Genomics Platform"/>
            <consortium name="The Broad Institute Genome Sequencing Center for Infectious Disease"/>
            <person name="Wu L."/>
            <person name="Ma J."/>
        </authorList>
    </citation>
    <scope>NUCLEOTIDE SEQUENCE [LARGE SCALE GENOMIC DNA]</scope>
    <source>
        <strain evidence="3">NBRC 108565</strain>
    </source>
</reference>
<dbReference type="Proteomes" id="UP001321475">
    <property type="component" value="Chromosome"/>
</dbReference>
<name>A0ABM8G406_9CELL</name>
<evidence type="ECO:0000313" key="3">
    <source>
        <dbReference type="Proteomes" id="UP001321475"/>
    </source>
</evidence>
<dbReference type="SUPFAM" id="SSF55021">
    <property type="entry name" value="ACT-like"/>
    <property type="match status" value="1"/>
</dbReference>
<evidence type="ECO:0000313" key="2">
    <source>
        <dbReference type="EMBL" id="BDZ42781.1"/>
    </source>
</evidence>
<dbReference type="Gene3D" id="3.30.70.260">
    <property type="match status" value="1"/>
</dbReference>
<dbReference type="InterPro" id="IPR044561">
    <property type="entry name" value="ACT_ThrD-II-like"/>
</dbReference>
<keyword evidence="3" id="KW-1185">Reference proteome</keyword>
<protein>
    <recommendedName>
        <fullName evidence="1">ACT domain-containing protein</fullName>
    </recommendedName>
</protein>
<organism evidence="2 3">
    <name type="scientific">Paraoerskovia sediminicola</name>
    <dbReference type="NCBI Taxonomy" id="1138587"/>
    <lineage>
        <taxon>Bacteria</taxon>
        <taxon>Bacillati</taxon>
        <taxon>Actinomycetota</taxon>
        <taxon>Actinomycetes</taxon>
        <taxon>Micrococcales</taxon>
        <taxon>Cellulomonadaceae</taxon>
        <taxon>Paraoerskovia</taxon>
    </lineage>
</organism>
<evidence type="ECO:0000259" key="1">
    <source>
        <dbReference type="PROSITE" id="PS51671"/>
    </source>
</evidence>
<sequence>MRLDDRPGALAELAQVVAGAGGNIMHIDHARTDIDLAIDEAWVQLQVETKGSEHCRVLVERLQAGGFYVG</sequence>
<dbReference type="PROSITE" id="PS51671">
    <property type="entry name" value="ACT"/>
    <property type="match status" value="1"/>
</dbReference>
<dbReference type="InterPro" id="IPR045865">
    <property type="entry name" value="ACT-like_dom_sf"/>
</dbReference>
<dbReference type="InterPro" id="IPR002912">
    <property type="entry name" value="ACT_dom"/>
</dbReference>
<accession>A0ABM8G406</accession>
<proteinExistence type="predicted"/>
<dbReference type="CDD" id="cd04886">
    <property type="entry name" value="ACT_ThrD-II-like"/>
    <property type="match status" value="1"/>
</dbReference>